<sequence>MSPEHSGFPEQLLEPLPDGTWRTRPIDETLTLIHQDPSKALELLLFALHHPTRSDVVIDATVSYVADNDLSTLATAALQVLREHPKHELAQRLVGCIGLQRPTALHPHLQSLFELRPNARTAPETYPWRESADLHLGFLSTYRWNEDVPLGERAAARERLLEVRSPLALQRALAPESKPASLDAMDRFRLQEVGFTLVDQVFEAHYQDGSWHLTFAPEDFIFRSYQDPHHPTWALPSEPEDHAFGGELSDRTCGMCANPLHRLLSLDPVPADLHVSITRLTLATCLSCLGWDGGVLFYQHDANGLPTSLNVQDPPEESEFPAGPLRAARVRLATTPPRWRWQEWGMSNGRENLHRLGGYPSWVQSADYPECPHCAQTMTFVLQLDSNLLTAEGEHWFWGSGGMAYAFWCSGCQISGMHWQCT</sequence>
<protein>
    <recommendedName>
        <fullName evidence="4">DUF1963 domain-containing protein</fullName>
    </recommendedName>
</protein>
<dbReference type="EMBL" id="FWWU01000010">
    <property type="protein sequence ID" value="SMB96910.1"/>
    <property type="molecule type" value="Genomic_DNA"/>
</dbReference>
<proteinExistence type="predicted"/>
<dbReference type="InterPro" id="IPR035948">
    <property type="entry name" value="YwqG-like_sf"/>
</dbReference>
<accession>A0A1W1VUL4</accession>
<organism evidence="2 3">
    <name type="scientific">Deinococcus hopiensis KR-140</name>
    <dbReference type="NCBI Taxonomy" id="695939"/>
    <lineage>
        <taxon>Bacteria</taxon>
        <taxon>Thermotogati</taxon>
        <taxon>Deinococcota</taxon>
        <taxon>Deinococci</taxon>
        <taxon>Deinococcales</taxon>
        <taxon>Deinococcaceae</taxon>
        <taxon>Deinococcus</taxon>
    </lineage>
</organism>
<evidence type="ECO:0008006" key="4">
    <source>
        <dbReference type="Google" id="ProtNLM"/>
    </source>
</evidence>
<dbReference type="AlphaFoldDB" id="A0A1W1VUL4"/>
<evidence type="ECO:0000256" key="1">
    <source>
        <dbReference type="SAM" id="MobiDB-lite"/>
    </source>
</evidence>
<dbReference type="SUPFAM" id="SSF103032">
    <property type="entry name" value="Hypothetical protein YwqG"/>
    <property type="match status" value="1"/>
</dbReference>
<reference evidence="2 3" key="1">
    <citation type="submission" date="2017-04" db="EMBL/GenBank/DDBJ databases">
        <authorList>
            <person name="Afonso C.L."/>
            <person name="Miller P.J."/>
            <person name="Scott M.A."/>
            <person name="Spackman E."/>
            <person name="Goraichik I."/>
            <person name="Dimitrov K.M."/>
            <person name="Suarez D.L."/>
            <person name="Swayne D.E."/>
        </authorList>
    </citation>
    <scope>NUCLEOTIDE SEQUENCE [LARGE SCALE GENOMIC DNA]</scope>
    <source>
        <strain evidence="2 3">KR-140</strain>
    </source>
</reference>
<evidence type="ECO:0000313" key="2">
    <source>
        <dbReference type="EMBL" id="SMB96910.1"/>
    </source>
</evidence>
<feature type="region of interest" description="Disordered" evidence="1">
    <location>
        <begin position="1"/>
        <end position="20"/>
    </location>
</feature>
<dbReference type="Gene3D" id="2.30.320.10">
    <property type="entry name" value="YwqG-like"/>
    <property type="match status" value="1"/>
</dbReference>
<dbReference type="Proteomes" id="UP000192582">
    <property type="component" value="Unassembled WGS sequence"/>
</dbReference>
<evidence type="ECO:0000313" key="3">
    <source>
        <dbReference type="Proteomes" id="UP000192582"/>
    </source>
</evidence>
<gene>
    <name evidence="2" type="ORF">SAMN00790413_06204</name>
</gene>
<name>A0A1W1VUL4_9DEIO</name>
<keyword evidence="3" id="KW-1185">Reference proteome</keyword>